<accession>A0ABW9ZUB3</accession>
<feature type="chain" id="PRO_5047189551" evidence="1">
    <location>
        <begin position="21"/>
        <end position="114"/>
    </location>
</feature>
<evidence type="ECO:0000313" key="2">
    <source>
        <dbReference type="EMBL" id="NCI49633.1"/>
    </source>
</evidence>
<protein>
    <submittedName>
        <fullName evidence="2">Uncharacterized protein</fullName>
    </submittedName>
</protein>
<keyword evidence="3" id="KW-1185">Reference proteome</keyword>
<comment type="caution">
    <text evidence="2">The sequence shown here is derived from an EMBL/GenBank/DDBJ whole genome shotgun (WGS) entry which is preliminary data.</text>
</comment>
<organism evidence="2 3">
    <name type="scientific">Sediminibacterium roseum</name>
    <dbReference type="NCBI Taxonomy" id="1978412"/>
    <lineage>
        <taxon>Bacteria</taxon>
        <taxon>Pseudomonadati</taxon>
        <taxon>Bacteroidota</taxon>
        <taxon>Chitinophagia</taxon>
        <taxon>Chitinophagales</taxon>
        <taxon>Chitinophagaceae</taxon>
        <taxon>Sediminibacterium</taxon>
    </lineage>
</organism>
<name>A0ABW9ZUB3_9BACT</name>
<proteinExistence type="predicted"/>
<reference evidence="2 3" key="1">
    <citation type="submission" date="2020-01" db="EMBL/GenBank/DDBJ databases">
        <title>Genome analysis.</title>
        <authorList>
            <person name="Wu S."/>
            <person name="Wang G."/>
        </authorList>
    </citation>
    <scope>NUCLEOTIDE SEQUENCE [LARGE SCALE GENOMIC DNA]</scope>
    <source>
        <strain evidence="2 3">SYL130</strain>
    </source>
</reference>
<evidence type="ECO:0000313" key="3">
    <source>
        <dbReference type="Proteomes" id="UP000753802"/>
    </source>
</evidence>
<dbReference type="EMBL" id="JAACJS010000011">
    <property type="protein sequence ID" value="NCI49633.1"/>
    <property type="molecule type" value="Genomic_DNA"/>
</dbReference>
<gene>
    <name evidence="2" type="ORF">GWC95_06855</name>
</gene>
<sequence length="114" mass="12807">MKKHLLVVLICIIAASTLFAAATPKADASSKTTVKPAMVKSKEKNAVKTEAKKFRYECRSFPYTAVCETMPMDATICGNNLPPEDDENDVWWHMMLSVMYEIDDILCPGYWSIP</sequence>
<dbReference type="RefSeq" id="WP_161817945.1">
    <property type="nucleotide sequence ID" value="NZ_JAACJS010000011.1"/>
</dbReference>
<keyword evidence="1" id="KW-0732">Signal</keyword>
<feature type="signal peptide" evidence="1">
    <location>
        <begin position="1"/>
        <end position="20"/>
    </location>
</feature>
<dbReference type="Proteomes" id="UP000753802">
    <property type="component" value="Unassembled WGS sequence"/>
</dbReference>
<evidence type="ECO:0000256" key="1">
    <source>
        <dbReference type="SAM" id="SignalP"/>
    </source>
</evidence>